<feature type="domain" description="RAVE complex protein Rav1 C-terminal" evidence="2">
    <location>
        <begin position="641"/>
        <end position="792"/>
    </location>
</feature>
<dbReference type="Pfam" id="PF12234">
    <property type="entry name" value="Rav1p_C"/>
    <property type="match status" value="1"/>
</dbReference>
<dbReference type="EMBL" id="BTGC01000008">
    <property type="protein sequence ID" value="GMM52738.1"/>
    <property type="molecule type" value="Genomic_DNA"/>
</dbReference>
<feature type="compositionally biased region" description="Basic and acidic residues" evidence="1">
    <location>
        <begin position="1043"/>
        <end position="1064"/>
    </location>
</feature>
<feature type="region of interest" description="Disordered" evidence="1">
    <location>
        <begin position="949"/>
        <end position="1256"/>
    </location>
</feature>
<evidence type="ECO:0000313" key="4">
    <source>
        <dbReference type="Proteomes" id="UP001362899"/>
    </source>
</evidence>
<feature type="compositionally biased region" description="Basic and acidic residues" evidence="1">
    <location>
        <begin position="1189"/>
        <end position="1220"/>
    </location>
</feature>
<feature type="compositionally biased region" description="Basic and acidic residues" evidence="1">
    <location>
        <begin position="895"/>
        <end position="905"/>
    </location>
</feature>
<keyword evidence="4" id="KW-1185">Reference proteome</keyword>
<protein>
    <submittedName>
        <fullName evidence="3">Rav1 protein</fullName>
    </submittedName>
</protein>
<name>A0AAV5RPT2_STABA</name>
<dbReference type="PANTHER" id="PTHR13950:SF9">
    <property type="entry name" value="RABCONNECTIN-3A"/>
    <property type="match status" value="1"/>
</dbReference>
<dbReference type="PANTHER" id="PTHR13950">
    <property type="entry name" value="RABCONNECTIN-RELATED"/>
    <property type="match status" value="1"/>
</dbReference>
<dbReference type="Proteomes" id="UP001362899">
    <property type="component" value="Unassembled WGS sequence"/>
</dbReference>
<feature type="compositionally biased region" description="Basic and acidic residues" evidence="1">
    <location>
        <begin position="994"/>
        <end position="1015"/>
    </location>
</feature>
<evidence type="ECO:0000259" key="2">
    <source>
        <dbReference type="Pfam" id="PF12234"/>
    </source>
</evidence>
<feature type="compositionally biased region" description="Basic and acidic residues" evidence="1">
    <location>
        <begin position="1092"/>
        <end position="1113"/>
    </location>
</feature>
<comment type="caution">
    <text evidence="3">The sequence shown here is derived from an EMBL/GenBank/DDBJ whole genome shotgun (WGS) entry which is preliminary data.</text>
</comment>
<feature type="compositionally biased region" description="Polar residues" evidence="1">
    <location>
        <begin position="1221"/>
        <end position="1236"/>
    </location>
</feature>
<organism evidence="3 4">
    <name type="scientific">Starmerella bacillaris</name>
    <name type="common">Yeast</name>
    <name type="synonym">Candida zemplinina</name>
    <dbReference type="NCBI Taxonomy" id="1247836"/>
    <lineage>
        <taxon>Eukaryota</taxon>
        <taxon>Fungi</taxon>
        <taxon>Dikarya</taxon>
        <taxon>Ascomycota</taxon>
        <taxon>Saccharomycotina</taxon>
        <taxon>Dipodascomycetes</taxon>
        <taxon>Dipodascales</taxon>
        <taxon>Trichomonascaceae</taxon>
        <taxon>Starmerella</taxon>
    </lineage>
</organism>
<dbReference type="InterPro" id="IPR052208">
    <property type="entry name" value="DmX-like/RAVE_component"/>
</dbReference>
<feature type="compositionally biased region" description="Basic and acidic residues" evidence="1">
    <location>
        <begin position="1141"/>
        <end position="1152"/>
    </location>
</feature>
<feature type="compositionally biased region" description="Polar residues" evidence="1">
    <location>
        <begin position="1153"/>
        <end position="1172"/>
    </location>
</feature>
<evidence type="ECO:0000313" key="3">
    <source>
        <dbReference type="EMBL" id="GMM52738.1"/>
    </source>
</evidence>
<dbReference type="InterPro" id="IPR022033">
    <property type="entry name" value="Rav1p_C"/>
</dbReference>
<sequence length="1256" mass="138636">MQSVLPGAVTKLLAATQSTDPCIVVYTCFKDTCIVHGTELVAIAPLAVDACICEDSGTIALSTGKSLLVYSFDGRGNIKLIQKIDAKIEKMAFVARSVLAVVSNGLKLFDLEAERFDDVLSGYQHCSDTNYRLITGRKDAFVVLTSETLVFLAPFDKPALSLPRMEDAWFANDFLVTRDNSLFLWSFDGTLKASVNTSCMIFADTALKNVEFVLRDSKGQFKCADKHLKFTGIGLKGDSSISKYASLLGGYEVNDNRSLSVQKYSDGSKYLLSGLNRPENECAQTLIACGEYIFAGDSLFNEKFELKKVLGFANNAAYNNSLLVLLAGQKIGIHNLDSGVEEASYNLPDCLAVSIKDWNVYAVTEKNIFIYDKEKRVSETKVAFRLQSFDVFEDMIAYVEDNNVVIRRLNALSEVIISFSHEFHHKNLLKLFGDILVLYNQDSITVYDFVGSKFRFDISGAIDLAYNGSIFVILTSREIYFYAKVSPLRGEFVKLSVIPQSYEDGPKNAVFLNSKLILASTDRVWYTEPDCKAIVEEHNINNSEVELNKKFELRDVLHALQRVPKMAPRVLEMHLAALEPIPDSIHYDDSDVFGLNDTELEQTENIIKLAKDHPEQDPAGLAALHFNDCKSWAFAVLSKTQPDLKMVLEKRNANHILPWLPKNELLAQLEQLAKQRFAQTRDPTEVTLEYLTLRKKSVLEALWRVASHPEKAKTLKLLKNNFNSDRWRVAAQKNAYALLSKRRPMYAAAFFLLAGSTKDCVQLLVDKLDRFSLAVAIARVHDGDTGVGMQYLKERFKSNIWFSFFCLWNEGNCADAIDLLKSSDDIDAQLLASRYTPLDLSSKLEDLGIEPSQFNAPLIGRVTNVVKAPPAKSAPEPKPEPEIVSEPSISQTRLEGLDKTKEESPRITIENSQGQPKQYSKNANATISLEPDMDAFASFGFGNQVKKSTLEAVESKPQKETARKSESAGSGGTNIQLEPDMDAFASFGFGNPVKPKEPEAVESKEPQKETARKSEPAGSGGSNIQLEPDMDAFASFGFGNPVKPKEPEAVESKEPQKETARKSEPAGSGGSNIQLEPDMDAFASFGFGNPVKPKEPEAVESKEPQKETARKSEPAGSGGSNIQLEPDMDAFASFGFGNPVKPKEPEAVESKELQNATVSKSESAGSGGTNIQLEPDMDAFASFGFGNPVKEKEPEPEPEPKREPEPEPKPEETPAKEDGTKNSQPASDTPNPTTLVQKKPAPTEIQLEPDMSAFGF</sequence>
<evidence type="ECO:0000256" key="1">
    <source>
        <dbReference type="SAM" id="MobiDB-lite"/>
    </source>
</evidence>
<feature type="region of interest" description="Disordered" evidence="1">
    <location>
        <begin position="869"/>
        <end position="920"/>
    </location>
</feature>
<gene>
    <name evidence="3" type="ORF">DASB73_037010</name>
</gene>
<proteinExistence type="predicted"/>
<dbReference type="GO" id="GO:0043291">
    <property type="term" value="C:RAVE complex"/>
    <property type="evidence" value="ECO:0007669"/>
    <property type="project" value="TreeGrafter"/>
</dbReference>
<dbReference type="GO" id="GO:0007035">
    <property type="term" value="P:vacuolar acidification"/>
    <property type="evidence" value="ECO:0007669"/>
    <property type="project" value="TreeGrafter"/>
</dbReference>
<reference evidence="3 4" key="1">
    <citation type="journal article" date="2023" name="Elife">
        <title>Identification of key yeast species and microbe-microbe interactions impacting larval growth of Drosophila in the wild.</title>
        <authorList>
            <person name="Mure A."/>
            <person name="Sugiura Y."/>
            <person name="Maeda R."/>
            <person name="Honda K."/>
            <person name="Sakurai N."/>
            <person name="Takahashi Y."/>
            <person name="Watada M."/>
            <person name="Katoh T."/>
            <person name="Gotoh A."/>
            <person name="Gotoh Y."/>
            <person name="Taniguchi I."/>
            <person name="Nakamura K."/>
            <person name="Hayashi T."/>
            <person name="Katayama T."/>
            <person name="Uemura T."/>
            <person name="Hattori Y."/>
        </authorList>
    </citation>
    <scope>NUCLEOTIDE SEQUENCE [LARGE SCALE GENOMIC DNA]</scope>
    <source>
        <strain evidence="3 4">SB-73</strain>
    </source>
</reference>
<feature type="compositionally biased region" description="Polar residues" evidence="1">
    <location>
        <begin position="909"/>
        <end position="920"/>
    </location>
</feature>
<feature type="compositionally biased region" description="Basic and acidic residues" evidence="1">
    <location>
        <begin position="953"/>
        <end position="966"/>
    </location>
</feature>
<dbReference type="AlphaFoldDB" id="A0AAV5RPT2"/>
<accession>A0AAV5RPT2</accession>